<gene>
    <name evidence="2" type="ORF">SAMN05216175_101296</name>
</gene>
<organism evidence="2 3">
    <name type="scientific">Neptunomonas qingdaonensis</name>
    <dbReference type="NCBI Taxonomy" id="1045558"/>
    <lineage>
        <taxon>Bacteria</taxon>
        <taxon>Pseudomonadati</taxon>
        <taxon>Pseudomonadota</taxon>
        <taxon>Gammaproteobacteria</taxon>
        <taxon>Oceanospirillales</taxon>
        <taxon>Oceanospirillaceae</taxon>
        <taxon>Neptunomonas</taxon>
    </lineage>
</organism>
<proteinExistence type="predicted"/>
<keyword evidence="1" id="KW-1133">Transmembrane helix</keyword>
<keyword evidence="1" id="KW-0812">Transmembrane</keyword>
<dbReference type="RefSeq" id="WP_090723438.1">
    <property type="nucleotide sequence ID" value="NZ_FOOU01000001.1"/>
</dbReference>
<evidence type="ECO:0000313" key="2">
    <source>
        <dbReference type="EMBL" id="SFF83735.1"/>
    </source>
</evidence>
<dbReference type="EMBL" id="FOOU01000001">
    <property type="protein sequence ID" value="SFF83735.1"/>
    <property type="molecule type" value="Genomic_DNA"/>
</dbReference>
<sequence>MEVITTMDGVLDSLVGVLSGDFGAAIFGAFVGAGVTSYLIMRHEIIRERKKRSLDLIQEYTSPDFIQIRNDAGRTLKALKPKDGLDDSMPSWSQLHDELSQDDWQKISKIEHFFKKLDFLLFVGELDKEYIDKYFRKEYWHWQDRYFTAINNASENGNTEKSNGENVHFKCIHKVVTKPDKNTH</sequence>
<reference evidence="3" key="1">
    <citation type="submission" date="2016-10" db="EMBL/GenBank/DDBJ databases">
        <authorList>
            <person name="Varghese N."/>
            <person name="Submissions S."/>
        </authorList>
    </citation>
    <scope>NUCLEOTIDE SEQUENCE [LARGE SCALE GENOMIC DNA]</scope>
    <source>
        <strain evidence="3">CGMCC 1.10971</strain>
    </source>
</reference>
<feature type="transmembrane region" description="Helical" evidence="1">
    <location>
        <begin position="22"/>
        <end position="41"/>
    </location>
</feature>
<dbReference type="AlphaFoldDB" id="A0A1I2LWV6"/>
<keyword evidence="1" id="KW-0472">Membrane</keyword>
<evidence type="ECO:0000256" key="1">
    <source>
        <dbReference type="SAM" id="Phobius"/>
    </source>
</evidence>
<accession>A0A1I2LWV6</accession>
<keyword evidence="3" id="KW-1185">Reference proteome</keyword>
<name>A0A1I2LWV6_9GAMM</name>
<dbReference type="Proteomes" id="UP000198623">
    <property type="component" value="Unassembled WGS sequence"/>
</dbReference>
<protein>
    <submittedName>
        <fullName evidence="2">Uncharacterized protein</fullName>
    </submittedName>
</protein>
<evidence type="ECO:0000313" key="3">
    <source>
        <dbReference type="Proteomes" id="UP000198623"/>
    </source>
</evidence>